<reference evidence="1 2" key="1">
    <citation type="submission" date="2016-10" db="EMBL/GenBank/DDBJ databases">
        <authorList>
            <person name="de Groot N.N."/>
        </authorList>
    </citation>
    <scope>NUCLEOTIDE SEQUENCE [LARGE SCALE GENOMIC DNA]</scope>
    <source>
        <strain evidence="1 2">DSM 44637</strain>
    </source>
</reference>
<dbReference type="EMBL" id="FOWC01000010">
    <property type="protein sequence ID" value="SFQ30855.1"/>
    <property type="molecule type" value="Genomic_DNA"/>
</dbReference>
<name>A0A1I5XFW4_9PSEU</name>
<organism evidence="1 2">
    <name type="scientific">Amycolatopsis rubida</name>
    <dbReference type="NCBI Taxonomy" id="112413"/>
    <lineage>
        <taxon>Bacteria</taxon>
        <taxon>Bacillati</taxon>
        <taxon>Actinomycetota</taxon>
        <taxon>Actinomycetes</taxon>
        <taxon>Pseudonocardiales</taxon>
        <taxon>Pseudonocardiaceae</taxon>
        <taxon>Amycolatopsis</taxon>
    </lineage>
</organism>
<sequence>MCMSARAYGRRLLFLSEAADLLPREERARVAPLLDPARRPDVAGLRFRRRDLEGCASDGGAETGVAGRLLGYYCGLETGRLVVLGEPGSGKRGAALDLAATLLGSLDRQRRPRRIPLMLDLRGFDPLRKSLWRKENSDTLTGPLGLSHRFDDWLAVQVAARLPRRRDRRPVARLLVSLRRVLPVLDGIDDMDEPGGPPLRAIATLHALTPDARRRPFVLACRTRTFDQANRHSLGTYGYPVLQQVTAITLAPPAHAPERSQPAGRMP</sequence>
<gene>
    <name evidence="1" type="ORF">SAMN05421854_110205</name>
</gene>
<evidence type="ECO:0000313" key="2">
    <source>
        <dbReference type="Proteomes" id="UP000199137"/>
    </source>
</evidence>
<evidence type="ECO:0000313" key="1">
    <source>
        <dbReference type="EMBL" id="SFQ30855.1"/>
    </source>
</evidence>
<protein>
    <recommendedName>
        <fullName evidence="3">NACHT domain-containing protein</fullName>
    </recommendedName>
</protein>
<dbReference type="AlphaFoldDB" id="A0A1I5XFW4"/>
<accession>A0A1I5XFW4</accession>
<proteinExistence type="predicted"/>
<evidence type="ECO:0008006" key="3">
    <source>
        <dbReference type="Google" id="ProtNLM"/>
    </source>
</evidence>
<dbReference type="Proteomes" id="UP000199137">
    <property type="component" value="Unassembled WGS sequence"/>
</dbReference>